<dbReference type="PANTHER" id="PTHR46954:SF1">
    <property type="entry name" value="C2H2-TYPE DOMAIN-CONTAINING PROTEIN"/>
    <property type="match status" value="1"/>
</dbReference>
<organism evidence="1 2">
    <name type="scientific">Cetraspora pellucida</name>
    <dbReference type="NCBI Taxonomy" id="1433469"/>
    <lineage>
        <taxon>Eukaryota</taxon>
        <taxon>Fungi</taxon>
        <taxon>Fungi incertae sedis</taxon>
        <taxon>Mucoromycota</taxon>
        <taxon>Glomeromycotina</taxon>
        <taxon>Glomeromycetes</taxon>
        <taxon>Diversisporales</taxon>
        <taxon>Gigasporaceae</taxon>
        <taxon>Cetraspora</taxon>
    </lineage>
</organism>
<comment type="caution">
    <text evidence="1">The sequence shown here is derived from an EMBL/GenBank/DDBJ whole genome shotgun (WGS) entry which is preliminary data.</text>
</comment>
<proteinExistence type="predicted"/>
<evidence type="ECO:0000313" key="1">
    <source>
        <dbReference type="EMBL" id="CAG8733795.1"/>
    </source>
</evidence>
<dbReference type="Proteomes" id="UP000789759">
    <property type="component" value="Unassembled WGS sequence"/>
</dbReference>
<protein>
    <submittedName>
        <fullName evidence="1">22032_t:CDS:1</fullName>
    </submittedName>
</protein>
<sequence>NKLLQKQQLVKYNKPNCPSFLQTHPDLLDHIHVSIEFGAAENKRRRKVVKVRTINHFVNDGKNIYSKYVARSIINNYLQPSHPNSIAAKTNCYPVNILVLLVSRTDNNDHPDEHYCLASVKVTRQYAFLFSKFLVIILQDDKAKVPFGITAIKRTFRVLQTIREPVMVPDYNFSVGQSKYNPVEQSMVSFSQNLAGIILPVNIYGSYLNSQSQFIDVELAKKNFKHTGELLCDLWK</sequence>
<evidence type="ECO:0000313" key="2">
    <source>
        <dbReference type="Proteomes" id="UP000789759"/>
    </source>
</evidence>
<reference evidence="1" key="1">
    <citation type="submission" date="2021-06" db="EMBL/GenBank/DDBJ databases">
        <authorList>
            <person name="Kallberg Y."/>
            <person name="Tangrot J."/>
            <person name="Rosling A."/>
        </authorList>
    </citation>
    <scope>NUCLEOTIDE SEQUENCE</scope>
    <source>
        <strain evidence="1">FL966</strain>
    </source>
</reference>
<feature type="non-terminal residue" evidence="1">
    <location>
        <position position="236"/>
    </location>
</feature>
<dbReference type="PANTHER" id="PTHR46954">
    <property type="entry name" value="C2H2-TYPE DOMAIN-CONTAINING PROTEIN"/>
    <property type="match status" value="1"/>
</dbReference>
<dbReference type="EMBL" id="CAJVQA010014892">
    <property type="protein sequence ID" value="CAG8733795.1"/>
    <property type="molecule type" value="Genomic_DNA"/>
</dbReference>
<name>A0A9N9IGF2_9GLOM</name>
<keyword evidence="2" id="KW-1185">Reference proteome</keyword>
<accession>A0A9N9IGF2</accession>
<gene>
    <name evidence="1" type="ORF">CPELLU_LOCUS13660</name>
</gene>
<dbReference type="OrthoDB" id="2396850at2759"/>
<dbReference type="AlphaFoldDB" id="A0A9N9IGF2"/>